<accession>A0A2H0YZV1</accession>
<name>A0A2H0YZV1_9BACT</name>
<keyword evidence="1" id="KW-0472">Membrane</keyword>
<keyword evidence="1" id="KW-1133">Transmembrane helix</keyword>
<gene>
    <name evidence="2" type="ORF">COT23_02225</name>
</gene>
<evidence type="ECO:0000313" key="3">
    <source>
        <dbReference type="Proteomes" id="UP000228687"/>
    </source>
</evidence>
<organism evidence="2 3">
    <name type="scientific">Candidatus Kaiserbacteria bacterium CG08_land_8_20_14_0_20_50_21</name>
    <dbReference type="NCBI Taxonomy" id="1974604"/>
    <lineage>
        <taxon>Bacteria</taxon>
        <taxon>Candidatus Kaiseribacteriota</taxon>
    </lineage>
</organism>
<reference evidence="3" key="1">
    <citation type="submission" date="2017-09" db="EMBL/GenBank/DDBJ databases">
        <title>Depth-based differentiation of microbial function through sediment-hosted aquifers and enrichment of novel symbionts in the deep terrestrial subsurface.</title>
        <authorList>
            <person name="Probst A.J."/>
            <person name="Ladd B."/>
            <person name="Jarett J.K."/>
            <person name="Geller-Mcgrath D.E."/>
            <person name="Sieber C.M.K."/>
            <person name="Emerson J.B."/>
            <person name="Anantharaman K."/>
            <person name="Thomas B.C."/>
            <person name="Malmstrom R."/>
            <person name="Stieglmeier M."/>
            <person name="Klingl A."/>
            <person name="Woyke T."/>
            <person name="Ryan C.M."/>
            <person name="Banfield J.F."/>
        </authorList>
    </citation>
    <scope>NUCLEOTIDE SEQUENCE [LARGE SCALE GENOMIC DNA]</scope>
</reference>
<sequence length="176" mass="18569">MKSSFFHLVFAIVVCVVILIGYGVWHAAIAKEGAAVTTLQSQIDAKTEAINRMSTTQTVLADITGDEAVVQSYFVSETGVVAFINDLEDRGRLLGTVVNVLSVSTGVVPAQPTLVFALTINGTFDAVMRTVGAIEYAPYDISISTLSVGQDGKNNWHADLKLSVGSSVASTTAKTL</sequence>
<dbReference type="EMBL" id="PEXT01000046">
    <property type="protein sequence ID" value="PIS43262.1"/>
    <property type="molecule type" value="Genomic_DNA"/>
</dbReference>
<evidence type="ECO:0000256" key="1">
    <source>
        <dbReference type="SAM" id="Phobius"/>
    </source>
</evidence>
<comment type="caution">
    <text evidence="2">The sequence shown here is derived from an EMBL/GenBank/DDBJ whole genome shotgun (WGS) entry which is preliminary data.</text>
</comment>
<feature type="transmembrane region" description="Helical" evidence="1">
    <location>
        <begin position="6"/>
        <end position="25"/>
    </location>
</feature>
<dbReference type="AlphaFoldDB" id="A0A2H0YZV1"/>
<dbReference type="Proteomes" id="UP000228687">
    <property type="component" value="Unassembled WGS sequence"/>
</dbReference>
<proteinExistence type="predicted"/>
<keyword evidence="1" id="KW-0812">Transmembrane</keyword>
<evidence type="ECO:0000313" key="2">
    <source>
        <dbReference type="EMBL" id="PIS43262.1"/>
    </source>
</evidence>
<protein>
    <submittedName>
        <fullName evidence="2">Uncharacterized protein</fullName>
    </submittedName>
</protein>